<dbReference type="EMBL" id="JAVRHT010000012">
    <property type="protein sequence ID" value="MDT0631424.1"/>
    <property type="molecule type" value="Genomic_DNA"/>
</dbReference>
<comment type="caution">
    <text evidence="1">The sequence shown here is derived from an EMBL/GenBank/DDBJ whole genome shotgun (WGS) entry which is preliminary data.</text>
</comment>
<reference evidence="1 2" key="1">
    <citation type="submission" date="2023-09" db="EMBL/GenBank/DDBJ databases">
        <authorList>
            <person name="Rey-Velasco X."/>
        </authorList>
    </citation>
    <scope>NUCLEOTIDE SEQUENCE [LARGE SCALE GENOMIC DNA]</scope>
    <source>
        <strain evidence="1 2">F394</strain>
    </source>
</reference>
<dbReference type="RefSeq" id="WP_311662767.1">
    <property type="nucleotide sequence ID" value="NZ_JAVRHT010000012.1"/>
</dbReference>
<evidence type="ECO:0000313" key="1">
    <source>
        <dbReference type="EMBL" id="MDT0631424.1"/>
    </source>
</evidence>
<evidence type="ECO:0000313" key="2">
    <source>
        <dbReference type="Proteomes" id="UP001267426"/>
    </source>
</evidence>
<proteinExistence type="predicted"/>
<gene>
    <name evidence="1" type="ORF">RM540_06635</name>
</gene>
<protein>
    <submittedName>
        <fullName evidence="1">Uncharacterized protein</fullName>
    </submittedName>
</protein>
<keyword evidence="2" id="KW-1185">Reference proteome</keyword>
<name>A0ABU3BQ55_9BACT</name>
<sequence length="153" mass="17157">MSTKATITYGPTFHLYHEVFDDRFVYLELDGAQFEASYDRVMVPIPVHVWEHVRRFPGVDLSLADATDDELRADVEAYVDERAARYAKAETERGRALAGLLGSLTYGSAADPREEQIARGIEDAERRRAYQREVRAAIGRLGSDGDSETEGSE</sequence>
<accession>A0ABU3BQ55</accession>
<dbReference type="Proteomes" id="UP001267426">
    <property type="component" value="Unassembled WGS sequence"/>
</dbReference>
<organism evidence="1 2">
    <name type="scientific">Rubrivirga litoralis</name>
    <dbReference type="NCBI Taxonomy" id="3075598"/>
    <lineage>
        <taxon>Bacteria</taxon>
        <taxon>Pseudomonadati</taxon>
        <taxon>Rhodothermota</taxon>
        <taxon>Rhodothermia</taxon>
        <taxon>Rhodothermales</taxon>
        <taxon>Rubricoccaceae</taxon>
        <taxon>Rubrivirga</taxon>
    </lineage>
</organism>